<feature type="transmembrane region" description="Helical" evidence="1">
    <location>
        <begin position="12"/>
        <end position="29"/>
    </location>
</feature>
<proteinExistence type="predicted"/>
<dbReference type="EMBL" id="VSRR010000497">
    <property type="protein sequence ID" value="MPC16329.1"/>
    <property type="molecule type" value="Genomic_DNA"/>
</dbReference>
<protein>
    <submittedName>
        <fullName evidence="2">Uncharacterized protein</fullName>
    </submittedName>
</protein>
<dbReference type="AlphaFoldDB" id="A0A5B7D3W5"/>
<comment type="caution">
    <text evidence="2">The sequence shown here is derived from an EMBL/GenBank/DDBJ whole genome shotgun (WGS) entry which is preliminary data.</text>
</comment>
<accession>A0A5B7D3W5</accession>
<sequence length="95" mass="10341">MPRYNTAYVNSWLTLFLCLSLGAALLVGSGRGGGRSGLRGGGGGGGSALDGYRWSMKCDFQGEVSEREMRLIKLREIRRSYKHGTLKGKRSCVPK</sequence>
<keyword evidence="1" id="KW-0472">Membrane</keyword>
<organism evidence="2 3">
    <name type="scientific">Portunus trituberculatus</name>
    <name type="common">Swimming crab</name>
    <name type="synonym">Neptunus trituberculatus</name>
    <dbReference type="NCBI Taxonomy" id="210409"/>
    <lineage>
        <taxon>Eukaryota</taxon>
        <taxon>Metazoa</taxon>
        <taxon>Ecdysozoa</taxon>
        <taxon>Arthropoda</taxon>
        <taxon>Crustacea</taxon>
        <taxon>Multicrustacea</taxon>
        <taxon>Malacostraca</taxon>
        <taxon>Eumalacostraca</taxon>
        <taxon>Eucarida</taxon>
        <taxon>Decapoda</taxon>
        <taxon>Pleocyemata</taxon>
        <taxon>Brachyura</taxon>
        <taxon>Eubrachyura</taxon>
        <taxon>Portunoidea</taxon>
        <taxon>Portunidae</taxon>
        <taxon>Portuninae</taxon>
        <taxon>Portunus</taxon>
    </lineage>
</organism>
<evidence type="ECO:0000256" key="1">
    <source>
        <dbReference type="SAM" id="Phobius"/>
    </source>
</evidence>
<keyword evidence="3" id="KW-1185">Reference proteome</keyword>
<gene>
    <name evidence="2" type="ORF">E2C01_009151</name>
</gene>
<keyword evidence="1" id="KW-1133">Transmembrane helix</keyword>
<dbReference type="Proteomes" id="UP000324222">
    <property type="component" value="Unassembled WGS sequence"/>
</dbReference>
<reference evidence="2 3" key="1">
    <citation type="submission" date="2019-05" db="EMBL/GenBank/DDBJ databases">
        <title>Another draft genome of Portunus trituberculatus and its Hox gene families provides insights of decapod evolution.</title>
        <authorList>
            <person name="Jeong J.-H."/>
            <person name="Song I."/>
            <person name="Kim S."/>
            <person name="Choi T."/>
            <person name="Kim D."/>
            <person name="Ryu S."/>
            <person name="Kim W."/>
        </authorList>
    </citation>
    <scope>NUCLEOTIDE SEQUENCE [LARGE SCALE GENOMIC DNA]</scope>
    <source>
        <tissue evidence="2">Muscle</tissue>
    </source>
</reference>
<keyword evidence="1" id="KW-0812">Transmembrane</keyword>
<name>A0A5B7D3W5_PORTR</name>
<evidence type="ECO:0000313" key="2">
    <source>
        <dbReference type="EMBL" id="MPC16329.1"/>
    </source>
</evidence>
<evidence type="ECO:0000313" key="3">
    <source>
        <dbReference type="Proteomes" id="UP000324222"/>
    </source>
</evidence>